<dbReference type="OrthoDB" id="73919at2759"/>
<organism evidence="2 3">
    <name type="scientific">Modicella reniformis</name>
    <dbReference type="NCBI Taxonomy" id="1440133"/>
    <lineage>
        <taxon>Eukaryota</taxon>
        <taxon>Fungi</taxon>
        <taxon>Fungi incertae sedis</taxon>
        <taxon>Mucoromycota</taxon>
        <taxon>Mortierellomycotina</taxon>
        <taxon>Mortierellomycetes</taxon>
        <taxon>Mortierellales</taxon>
        <taxon>Mortierellaceae</taxon>
        <taxon>Modicella</taxon>
    </lineage>
</organism>
<evidence type="ECO:0000313" key="2">
    <source>
        <dbReference type="EMBL" id="KAF9981161.1"/>
    </source>
</evidence>
<feature type="non-terminal residue" evidence="2">
    <location>
        <position position="140"/>
    </location>
</feature>
<keyword evidence="3" id="KW-1185">Reference proteome</keyword>
<dbReference type="CDD" id="cd00030">
    <property type="entry name" value="C2"/>
    <property type="match status" value="1"/>
</dbReference>
<dbReference type="Pfam" id="PF00168">
    <property type="entry name" value="C2"/>
    <property type="match status" value="1"/>
</dbReference>
<reference evidence="2" key="1">
    <citation type="journal article" date="2020" name="Fungal Divers.">
        <title>Resolving the Mortierellaceae phylogeny through synthesis of multi-gene phylogenetics and phylogenomics.</title>
        <authorList>
            <person name="Vandepol N."/>
            <person name="Liber J."/>
            <person name="Desiro A."/>
            <person name="Na H."/>
            <person name="Kennedy M."/>
            <person name="Barry K."/>
            <person name="Grigoriev I.V."/>
            <person name="Miller A.N."/>
            <person name="O'Donnell K."/>
            <person name="Stajich J.E."/>
            <person name="Bonito G."/>
        </authorList>
    </citation>
    <scope>NUCLEOTIDE SEQUENCE</scope>
    <source>
        <strain evidence="2">MES-2147</strain>
    </source>
</reference>
<name>A0A9P6M8Z4_9FUNG</name>
<proteinExistence type="predicted"/>
<dbReference type="EMBL" id="JAAAHW010003736">
    <property type="protein sequence ID" value="KAF9981161.1"/>
    <property type="molecule type" value="Genomic_DNA"/>
</dbReference>
<gene>
    <name evidence="2" type="ORF">BGZ65_004253</name>
</gene>
<dbReference type="Gene3D" id="2.60.40.150">
    <property type="entry name" value="C2 domain"/>
    <property type="match status" value="1"/>
</dbReference>
<dbReference type="InterPro" id="IPR035892">
    <property type="entry name" value="C2_domain_sf"/>
</dbReference>
<dbReference type="InterPro" id="IPR000008">
    <property type="entry name" value="C2_dom"/>
</dbReference>
<accession>A0A9P6M8Z4</accession>
<dbReference type="Proteomes" id="UP000749646">
    <property type="component" value="Unassembled WGS sequence"/>
</dbReference>
<evidence type="ECO:0000259" key="1">
    <source>
        <dbReference type="PROSITE" id="PS50004"/>
    </source>
</evidence>
<dbReference type="SUPFAM" id="SSF49562">
    <property type="entry name" value="C2 domain (Calcium/lipid-binding domain, CaLB)"/>
    <property type="match status" value="1"/>
</dbReference>
<evidence type="ECO:0000313" key="3">
    <source>
        <dbReference type="Proteomes" id="UP000749646"/>
    </source>
</evidence>
<dbReference type="PROSITE" id="PS50004">
    <property type="entry name" value="C2"/>
    <property type="match status" value="1"/>
</dbReference>
<sequence>MRSERVLSHVQRGVSKVSKYIHRHQNNDKSAHNGDVQDTNLVPTYDAVVSTNPSNNWDFTIVFKRGQNLPRADLLSSDPFLEAYLGPPEDSDSLSFVTGVQWATLNPTWDATWELLNVTEGMMLQILIKDKNKMMLDTEL</sequence>
<feature type="domain" description="C2" evidence="1">
    <location>
        <begin position="43"/>
        <end position="140"/>
    </location>
</feature>
<dbReference type="AlphaFoldDB" id="A0A9P6M8Z4"/>
<protein>
    <recommendedName>
        <fullName evidence="1">C2 domain-containing protein</fullName>
    </recommendedName>
</protein>
<comment type="caution">
    <text evidence="2">The sequence shown here is derived from an EMBL/GenBank/DDBJ whole genome shotgun (WGS) entry which is preliminary data.</text>
</comment>